<reference evidence="2" key="1">
    <citation type="submission" date="2020-01" db="EMBL/GenBank/DDBJ databases">
        <title>Whole-genome analyses of novel actinobacteria.</title>
        <authorList>
            <person name="Sahin N."/>
        </authorList>
    </citation>
    <scope>NUCLEOTIDE SEQUENCE</scope>
    <source>
        <strain evidence="2">YC537</strain>
    </source>
</reference>
<sequence>MEEQPVAPAQEPRLHMSREHVSDTLTVVTVVSDMIDVYQVYALRDELLDLIEHQHVQILIEASALEGSDSTGLAVLVGLQRRAVSSGGLIGIAAPHIYLLKSLRITGLTKLFPVFSTLAQGEELLPPVAAALRERRATRSPKTRRTA</sequence>
<dbReference type="GO" id="GO:0043856">
    <property type="term" value="F:anti-sigma factor antagonist activity"/>
    <property type="evidence" value="ECO:0007669"/>
    <property type="project" value="TreeGrafter"/>
</dbReference>
<organism evidence="2 3">
    <name type="scientific">Streptomyces boluensis</name>
    <dbReference type="NCBI Taxonomy" id="1775135"/>
    <lineage>
        <taxon>Bacteria</taxon>
        <taxon>Bacillati</taxon>
        <taxon>Actinomycetota</taxon>
        <taxon>Actinomycetes</taxon>
        <taxon>Kitasatosporales</taxon>
        <taxon>Streptomycetaceae</taxon>
        <taxon>Streptomyces</taxon>
    </lineage>
</organism>
<dbReference type="PANTHER" id="PTHR33495:SF2">
    <property type="entry name" value="ANTI-SIGMA FACTOR ANTAGONIST TM_1081-RELATED"/>
    <property type="match status" value="1"/>
</dbReference>
<dbReference type="AlphaFoldDB" id="A0A964USJ4"/>
<comment type="caution">
    <text evidence="2">The sequence shown here is derived from an EMBL/GenBank/DDBJ whole genome shotgun (WGS) entry which is preliminary data.</text>
</comment>
<dbReference type="Pfam" id="PF01740">
    <property type="entry name" value="STAS"/>
    <property type="match status" value="1"/>
</dbReference>
<accession>A0A964USJ4</accession>
<keyword evidence="3" id="KW-1185">Reference proteome</keyword>
<dbReference type="Proteomes" id="UP000598297">
    <property type="component" value="Unassembled WGS sequence"/>
</dbReference>
<dbReference type="InterPro" id="IPR036513">
    <property type="entry name" value="STAS_dom_sf"/>
</dbReference>
<gene>
    <name evidence="2" type="ORF">GUY60_24570</name>
</gene>
<dbReference type="InterPro" id="IPR002645">
    <property type="entry name" value="STAS_dom"/>
</dbReference>
<dbReference type="SUPFAM" id="SSF52091">
    <property type="entry name" value="SpoIIaa-like"/>
    <property type="match status" value="1"/>
</dbReference>
<name>A0A964USJ4_9ACTN</name>
<evidence type="ECO:0000313" key="2">
    <source>
        <dbReference type="EMBL" id="NBE54536.1"/>
    </source>
</evidence>
<dbReference type="OrthoDB" id="3294096at2"/>
<protein>
    <submittedName>
        <fullName evidence="2">STAS domain-containing protein</fullName>
    </submittedName>
</protein>
<dbReference type="EMBL" id="JAAAHS010000227">
    <property type="protein sequence ID" value="NBE54536.1"/>
    <property type="molecule type" value="Genomic_DNA"/>
</dbReference>
<dbReference type="CDD" id="cd07043">
    <property type="entry name" value="STAS_anti-anti-sigma_factors"/>
    <property type="match status" value="1"/>
</dbReference>
<evidence type="ECO:0000259" key="1">
    <source>
        <dbReference type="PROSITE" id="PS50801"/>
    </source>
</evidence>
<dbReference type="Gene3D" id="3.30.750.24">
    <property type="entry name" value="STAS domain"/>
    <property type="match status" value="1"/>
</dbReference>
<dbReference type="RefSeq" id="WP_161701428.1">
    <property type="nucleotide sequence ID" value="NZ_JAAAHS010000227.1"/>
</dbReference>
<evidence type="ECO:0000313" key="3">
    <source>
        <dbReference type="Proteomes" id="UP000598297"/>
    </source>
</evidence>
<feature type="domain" description="STAS" evidence="1">
    <location>
        <begin position="27"/>
        <end position="125"/>
    </location>
</feature>
<dbReference type="PROSITE" id="PS50801">
    <property type="entry name" value="STAS"/>
    <property type="match status" value="1"/>
</dbReference>
<dbReference type="PANTHER" id="PTHR33495">
    <property type="entry name" value="ANTI-SIGMA FACTOR ANTAGONIST TM_1081-RELATED-RELATED"/>
    <property type="match status" value="1"/>
</dbReference>
<proteinExistence type="predicted"/>